<feature type="chain" id="PRO_5011543644" description="X-X-X-Leu-X-X-Gly heptad repeat-containing protein" evidence="1">
    <location>
        <begin position="25"/>
        <end position="604"/>
    </location>
</feature>
<reference evidence="2 3" key="1">
    <citation type="submission" date="2016-10" db="EMBL/GenBank/DDBJ databases">
        <authorList>
            <person name="de Groot N.N."/>
        </authorList>
    </citation>
    <scope>NUCLEOTIDE SEQUENCE [LARGE SCALE GENOMIC DNA]</scope>
    <source>
        <strain evidence="2 3">DSM 44945</strain>
    </source>
</reference>
<protein>
    <recommendedName>
        <fullName evidence="4">X-X-X-Leu-X-X-Gly heptad repeat-containing protein</fullName>
    </recommendedName>
</protein>
<dbReference type="STRING" id="201973.SAMN04488025_103157"/>
<dbReference type="EMBL" id="FOOK01000003">
    <property type="protein sequence ID" value="SFF72008.1"/>
    <property type="molecule type" value="Genomic_DNA"/>
</dbReference>
<evidence type="ECO:0000313" key="3">
    <source>
        <dbReference type="Proteomes" id="UP000198661"/>
    </source>
</evidence>
<dbReference type="RefSeq" id="WP_092035790.1">
    <property type="nucleotide sequence ID" value="NZ_FOOK01000003.1"/>
</dbReference>
<keyword evidence="3" id="KW-1185">Reference proteome</keyword>
<keyword evidence="1" id="KW-0732">Signal</keyword>
<name>A0A1I2L0A6_9BACL</name>
<evidence type="ECO:0008006" key="4">
    <source>
        <dbReference type="Google" id="ProtNLM"/>
    </source>
</evidence>
<sequence>MKRKRTAVLLMALLLLVSTPVAMAMDQGADSPGKGVHSGKSEVVYAILEADGDQKEIYVVNKFSVERPGKITDYGPYTRVKNLTDLTEIKLKGERVGFVASRDLFYYQGTLKDRPLPWDIDISYRLNGKTVSPAQLPGKDGKLEIRIRTKANEQAGENPFFENYMLQISLTLDPEIYRNIEAEGGTVAEAGKNQRVTFTAMPGKEASFVAKADVRDLEVESIEITGIPPALSVDTPETGDLTDGMKSLSDAIRGIDAGMEELNGGMAELHRGVAGLHGGSKQYRQGLQKLEQGSAELIKGSESIRDALEKLSRSLEGSADQIDAGRLKELQQGLADMVRGLRETEQSLGALKDRYAKAGDALDRSIAAIPADEISGEDMRKLKASGADPRVVDQLIRTYTAARAAKDAYSDVKGSFQAVNPALEEAAKSVREMRKSVEVIAGRLGESPDQTRPDESLIRLRQGLQSLSKQYGAFHSGLVDYTRGVAQLSEAYGGLHGGIAEMKDGTGQFQRGVRELHRGTSELARSTRNLPDQMQSEIDRMISEYDHSDFDPVSFVSPKNKRVDSVQFILKTESIKKEEAKPKGGTKAGEKRGLWDRFLDLFRG</sequence>
<evidence type="ECO:0000256" key="1">
    <source>
        <dbReference type="SAM" id="SignalP"/>
    </source>
</evidence>
<dbReference type="Proteomes" id="UP000198661">
    <property type="component" value="Unassembled WGS sequence"/>
</dbReference>
<dbReference type="OrthoDB" id="9815841at2"/>
<feature type="signal peptide" evidence="1">
    <location>
        <begin position="1"/>
        <end position="24"/>
    </location>
</feature>
<accession>A0A1I2L0A6</accession>
<organism evidence="2 3">
    <name type="scientific">Planifilum fulgidum</name>
    <dbReference type="NCBI Taxonomy" id="201973"/>
    <lineage>
        <taxon>Bacteria</taxon>
        <taxon>Bacillati</taxon>
        <taxon>Bacillota</taxon>
        <taxon>Bacilli</taxon>
        <taxon>Bacillales</taxon>
        <taxon>Thermoactinomycetaceae</taxon>
        <taxon>Planifilum</taxon>
    </lineage>
</organism>
<evidence type="ECO:0000313" key="2">
    <source>
        <dbReference type="EMBL" id="SFF72008.1"/>
    </source>
</evidence>
<gene>
    <name evidence="2" type="ORF">SAMN04488025_103157</name>
</gene>
<proteinExistence type="predicted"/>
<dbReference type="AlphaFoldDB" id="A0A1I2L0A6"/>
<dbReference type="Gene3D" id="1.10.287.950">
    <property type="entry name" value="Methyl-accepting chemotaxis protein"/>
    <property type="match status" value="1"/>
</dbReference>